<evidence type="ECO:0008006" key="3">
    <source>
        <dbReference type="Google" id="ProtNLM"/>
    </source>
</evidence>
<gene>
    <name evidence="1" type="ORF">NCTC12872_02016</name>
</gene>
<sequence>MPNLIDELIGSDNEQSIIETEALESKMIEANNPGAIIEFSPEEADYLGAFEDDSMDMEDIIEGALDLLNSN</sequence>
<proteinExistence type="predicted"/>
<dbReference type="AlphaFoldDB" id="A0A379DEH3"/>
<reference evidence="1 2" key="1">
    <citation type="submission" date="2018-06" db="EMBL/GenBank/DDBJ databases">
        <authorList>
            <consortium name="Pathogen Informatics"/>
            <person name="Doyle S."/>
        </authorList>
    </citation>
    <scope>NUCLEOTIDE SEQUENCE [LARGE SCALE GENOMIC DNA]</scope>
    <source>
        <strain evidence="1 2">NCTC12872</strain>
    </source>
</reference>
<protein>
    <recommendedName>
        <fullName evidence="3">Conjugal transfer protein TraD</fullName>
    </recommendedName>
</protein>
<dbReference type="Proteomes" id="UP000255417">
    <property type="component" value="Unassembled WGS sequence"/>
</dbReference>
<accession>A0A379DEH3</accession>
<evidence type="ECO:0000313" key="2">
    <source>
        <dbReference type="Proteomes" id="UP000255417"/>
    </source>
</evidence>
<dbReference type="RefSeq" id="WP_115316470.1">
    <property type="nucleotide sequence ID" value="NZ_LWIF01000002.1"/>
</dbReference>
<organism evidence="1 2">
    <name type="scientific">Phocoenobacter uteri</name>
    <dbReference type="NCBI Taxonomy" id="146806"/>
    <lineage>
        <taxon>Bacteria</taxon>
        <taxon>Pseudomonadati</taxon>
        <taxon>Pseudomonadota</taxon>
        <taxon>Gammaproteobacteria</taxon>
        <taxon>Pasteurellales</taxon>
        <taxon>Pasteurellaceae</taxon>
        <taxon>Phocoenobacter</taxon>
    </lineage>
</organism>
<dbReference type="EMBL" id="UGTA01000002">
    <property type="protein sequence ID" value="SUB76388.1"/>
    <property type="molecule type" value="Genomic_DNA"/>
</dbReference>
<evidence type="ECO:0000313" key="1">
    <source>
        <dbReference type="EMBL" id="SUB76388.1"/>
    </source>
</evidence>
<name>A0A379DEH3_9PAST</name>
<keyword evidence="2" id="KW-1185">Reference proteome</keyword>